<organism evidence="1 2">
    <name type="scientific">Vespula squamosa</name>
    <name type="common">Southern yellow jacket</name>
    <name type="synonym">Wasp</name>
    <dbReference type="NCBI Taxonomy" id="30214"/>
    <lineage>
        <taxon>Eukaryota</taxon>
        <taxon>Metazoa</taxon>
        <taxon>Ecdysozoa</taxon>
        <taxon>Arthropoda</taxon>
        <taxon>Hexapoda</taxon>
        <taxon>Insecta</taxon>
        <taxon>Pterygota</taxon>
        <taxon>Neoptera</taxon>
        <taxon>Endopterygota</taxon>
        <taxon>Hymenoptera</taxon>
        <taxon>Apocrita</taxon>
        <taxon>Aculeata</taxon>
        <taxon>Vespoidea</taxon>
        <taxon>Vespidae</taxon>
        <taxon>Vespinae</taxon>
        <taxon>Vespula</taxon>
    </lineage>
</organism>
<keyword evidence="2" id="KW-1185">Reference proteome</keyword>
<dbReference type="Proteomes" id="UP001607302">
    <property type="component" value="Unassembled WGS sequence"/>
</dbReference>
<evidence type="ECO:0000313" key="1">
    <source>
        <dbReference type="EMBL" id="KAL2711797.1"/>
    </source>
</evidence>
<name>A0ABD1ZTV1_VESSQ</name>
<proteinExistence type="predicted"/>
<comment type="caution">
    <text evidence="1">The sequence shown here is derived from an EMBL/GenBank/DDBJ whole genome shotgun (WGS) entry which is preliminary data.</text>
</comment>
<reference evidence="1 2" key="1">
    <citation type="journal article" date="2024" name="Ann. Entomol. Soc. Am.">
        <title>Genomic analyses of the southern and eastern yellowjacket wasps (Hymenoptera: Vespidae) reveal evolutionary signatures of social life.</title>
        <authorList>
            <person name="Catto M.A."/>
            <person name="Caine P.B."/>
            <person name="Orr S.E."/>
            <person name="Hunt B.G."/>
            <person name="Goodisman M.A.D."/>
        </authorList>
    </citation>
    <scope>NUCLEOTIDE SEQUENCE [LARGE SCALE GENOMIC DNA]</scope>
    <source>
        <strain evidence="1">233</strain>
        <tissue evidence="1">Head and thorax</tissue>
    </source>
</reference>
<dbReference type="EMBL" id="JAUDFV010000173">
    <property type="protein sequence ID" value="KAL2711797.1"/>
    <property type="molecule type" value="Genomic_DNA"/>
</dbReference>
<protein>
    <submittedName>
        <fullName evidence="1">Uncharacterized protein</fullName>
    </submittedName>
</protein>
<dbReference type="AlphaFoldDB" id="A0ABD1ZTV1"/>
<sequence length="61" mass="7137">MSRLLYLSGAAKSKALIHFLSRERKKPYISLEFRTEQESIICYSRVYILTENPLGFPLTTR</sequence>
<accession>A0ABD1ZTV1</accession>
<gene>
    <name evidence="1" type="ORF">V1478_018818</name>
</gene>
<evidence type="ECO:0000313" key="2">
    <source>
        <dbReference type="Proteomes" id="UP001607302"/>
    </source>
</evidence>